<organism evidence="6 7">
    <name type="scientific">Arthrobacter subterraneus</name>
    <dbReference type="NCBI Taxonomy" id="335973"/>
    <lineage>
        <taxon>Bacteria</taxon>
        <taxon>Bacillati</taxon>
        <taxon>Actinomycetota</taxon>
        <taxon>Actinomycetes</taxon>
        <taxon>Micrococcales</taxon>
        <taxon>Micrococcaceae</taxon>
        <taxon>Arthrobacter</taxon>
    </lineage>
</organism>
<dbReference type="EMBL" id="FNDT01000001">
    <property type="protein sequence ID" value="SDH34737.1"/>
    <property type="molecule type" value="Genomic_DNA"/>
</dbReference>
<gene>
    <name evidence="6" type="ORF">SAMN04488693_1018</name>
</gene>
<dbReference type="InterPro" id="IPR028098">
    <property type="entry name" value="Glyco_trans_4-like_N"/>
</dbReference>
<dbReference type="Proteomes" id="UP000199258">
    <property type="component" value="Unassembled WGS sequence"/>
</dbReference>
<feature type="domain" description="Glycosyltransferase subfamily 4-like N-terminal" evidence="5">
    <location>
        <begin position="19"/>
        <end position="176"/>
    </location>
</feature>
<evidence type="ECO:0000256" key="3">
    <source>
        <dbReference type="ARBA" id="ARBA00022679"/>
    </source>
</evidence>
<dbReference type="OrthoDB" id="9809227at2"/>
<dbReference type="RefSeq" id="WP_090584068.1">
    <property type="nucleotide sequence ID" value="NZ_FNDT01000001.1"/>
</dbReference>
<sequence length="372" mass="40146">MKVAVTKGTLRVPPTYFALTHAEQMGSLHEFEVFCLVADIRASTSLPIHDYVPLRQLGFRRRELAMPGFIPRMVGGIRKFGPDVIHQHFGTWASAATYSARRLGVPLVTTLHGADVFAFGREPLTAMAKWHHHNIRAVNEQSSRLLAVSNFLANEAVGAGLDAQKLEVHYQGIDTDYFTPADAVESTTPEKEPILLFVGGLSERKGIRDLVQASLAVQPDSPHQLVIAGEGELRDEIRESVGSSPHVRLVGSQDRSAIRALMRDAYALVVPSRTNNGWREAAGLVALEAAACGTPVIANDCGGLGEMMIDGVTGMLVPEGSRPALTETIREVLGLSPADYRAMSAAARSFAVGERSLSKSCAELASHYDDVV</sequence>
<reference evidence="6 7" key="1">
    <citation type="submission" date="2016-10" db="EMBL/GenBank/DDBJ databases">
        <authorList>
            <person name="de Groot N.N."/>
        </authorList>
    </citation>
    <scope>NUCLEOTIDE SEQUENCE [LARGE SCALE GENOMIC DNA]</scope>
    <source>
        <strain evidence="6 7">NP_1H</strain>
    </source>
</reference>
<dbReference type="InterPro" id="IPR001296">
    <property type="entry name" value="Glyco_trans_1"/>
</dbReference>
<dbReference type="AlphaFoldDB" id="A0A1G8BND4"/>
<dbReference type="Pfam" id="PF00534">
    <property type="entry name" value="Glycos_transf_1"/>
    <property type="match status" value="1"/>
</dbReference>
<dbReference type="GO" id="GO:1901137">
    <property type="term" value="P:carbohydrate derivative biosynthetic process"/>
    <property type="evidence" value="ECO:0007669"/>
    <property type="project" value="UniProtKB-ARBA"/>
</dbReference>
<dbReference type="GO" id="GO:0016757">
    <property type="term" value="F:glycosyltransferase activity"/>
    <property type="evidence" value="ECO:0007669"/>
    <property type="project" value="UniProtKB-KW"/>
</dbReference>
<evidence type="ECO:0000256" key="2">
    <source>
        <dbReference type="ARBA" id="ARBA00022676"/>
    </source>
</evidence>
<protein>
    <recommendedName>
        <fullName evidence="1">D-inositol 3-phosphate glycosyltransferase</fullName>
    </recommendedName>
</protein>
<dbReference type="SUPFAM" id="SSF53756">
    <property type="entry name" value="UDP-Glycosyltransferase/glycogen phosphorylase"/>
    <property type="match status" value="1"/>
</dbReference>
<dbReference type="Gene3D" id="3.40.50.2000">
    <property type="entry name" value="Glycogen Phosphorylase B"/>
    <property type="match status" value="2"/>
</dbReference>
<evidence type="ECO:0000313" key="6">
    <source>
        <dbReference type="EMBL" id="SDH34737.1"/>
    </source>
</evidence>
<dbReference type="PANTHER" id="PTHR45947:SF3">
    <property type="entry name" value="SULFOQUINOVOSYL TRANSFERASE SQD2"/>
    <property type="match status" value="1"/>
</dbReference>
<evidence type="ECO:0000259" key="5">
    <source>
        <dbReference type="Pfam" id="PF13439"/>
    </source>
</evidence>
<keyword evidence="2" id="KW-0328">Glycosyltransferase</keyword>
<dbReference type="Pfam" id="PF13439">
    <property type="entry name" value="Glyco_transf_4"/>
    <property type="match status" value="1"/>
</dbReference>
<feature type="domain" description="Glycosyl transferase family 1" evidence="4">
    <location>
        <begin position="185"/>
        <end position="348"/>
    </location>
</feature>
<evidence type="ECO:0000313" key="7">
    <source>
        <dbReference type="Proteomes" id="UP000199258"/>
    </source>
</evidence>
<evidence type="ECO:0000259" key="4">
    <source>
        <dbReference type="Pfam" id="PF00534"/>
    </source>
</evidence>
<accession>A0A1G8BND4</accession>
<evidence type="ECO:0000256" key="1">
    <source>
        <dbReference type="ARBA" id="ARBA00021292"/>
    </source>
</evidence>
<keyword evidence="7" id="KW-1185">Reference proteome</keyword>
<name>A0A1G8BND4_9MICC</name>
<dbReference type="PANTHER" id="PTHR45947">
    <property type="entry name" value="SULFOQUINOVOSYL TRANSFERASE SQD2"/>
    <property type="match status" value="1"/>
</dbReference>
<dbReference type="InterPro" id="IPR050194">
    <property type="entry name" value="Glycosyltransferase_grp1"/>
</dbReference>
<dbReference type="STRING" id="335973.SAMN04488693_1018"/>
<proteinExistence type="predicted"/>
<keyword evidence="3 6" id="KW-0808">Transferase</keyword>